<evidence type="ECO:0000313" key="1">
    <source>
        <dbReference type="EMBL" id="XCI27685.1"/>
    </source>
</evidence>
<gene>
    <name evidence="1" type="ORF">PRVXH_001594</name>
</gene>
<name>A0AAU8HQJ9_9FIRM</name>
<dbReference type="RefSeq" id="WP_353892262.1">
    <property type="nucleotide sequence ID" value="NZ_CP159485.1"/>
</dbReference>
<sequence>MNWEVLKFLIPVIISFLALALSFANYKQVKKRLEVCIEDKLINVGNAYENHNEFICKRPKVLFKGKACIIKIVNPSPNDIGYFDLRVIEKSNSSNYERLPYLHKNSFKLYDSKVEDLYFEHDGAIAKLNYPNSSYGTFKANTFTHLDIAFVPEAKKSEILVSFKVAIPSVRKIKNAGIRRKYRYYEKVFKYESKCDCN</sequence>
<accession>A0AAU8HQJ9</accession>
<reference evidence="1" key="1">
    <citation type="journal article" date="2018" name="Antonie Van Leeuwenhoek">
        <title>Proteinivorax hydrogeniformans sp. nov., an anaerobic, haloalkaliphilic bacterium fermenting proteinaceous compounds with high hydrogen production.</title>
        <authorList>
            <person name="Boltyanskaya Y."/>
            <person name="Detkova E."/>
            <person name="Pimenov N."/>
            <person name="Kevbrin V."/>
        </authorList>
    </citation>
    <scope>NUCLEOTIDE SEQUENCE</scope>
    <source>
        <strain evidence="1">Z-710</strain>
    </source>
</reference>
<reference evidence="1" key="2">
    <citation type="submission" date="2024-06" db="EMBL/GenBank/DDBJ databases">
        <authorList>
            <person name="Petrova K.O."/>
            <person name="Toshchakov S.V."/>
            <person name="Boltjanskaja Y.V."/>
            <person name="Kevbrin V.V."/>
        </authorList>
    </citation>
    <scope>NUCLEOTIDE SEQUENCE</scope>
    <source>
        <strain evidence="1">Z-710</strain>
    </source>
</reference>
<organism evidence="1">
    <name type="scientific">Proteinivorax hydrogeniformans</name>
    <dbReference type="NCBI Taxonomy" id="1826727"/>
    <lineage>
        <taxon>Bacteria</taxon>
        <taxon>Bacillati</taxon>
        <taxon>Bacillota</taxon>
        <taxon>Clostridia</taxon>
        <taxon>Eubacteriales</taxon>
        <taxon>Proteinivoracaceae</taxon>
        <taxon>Proteinivorax</taxon>
    </lineage>
</organism>
<dbReference type="EMBL" id="CP159485">
    <property type="protein sequence ID" value="XCI27685.1"/>
    <property type="molecule type" value="Genomic_DNA"/>
</dbReference>
<dbReference type="AlphaFoldDB" id="A0AAU8HQJ9"/>
<protein>
    <submittedName>
        <fullName evidence="1">Uncharacterized protein</fullName>
    </submittedName>
</protein>
<proteinExistence type="predicted"/>